<dbReference type="PANTHER" id="PTHR35038:SF6">
    <property type="entry name" value="SURFACE LOCALIZED DECAHEME CYTOCHROME C LIPOPROTEIN"/>
    <property type="match status" value="1"/>
</dbReference>
<evidence type="ECO:0000313" key="3">
    <source>
        <dbReference type="EMBL" id="BDG08919.1"/>
    </source>
</evidence>
<gene>
    <name evidence="3" type="ORF">AMPC_20320</name>
</gene>
<keyword evidence="4" id="KW-1185">Reference proteome</keyword>
<dbReference type="SUPFAM" id="SSF48695">
    <property type="entry name" value="Multiheme cytochromes"/>
    <property type="match status" value="3"/>
</dbReference>
<evidence type="ECO:0000256" key="2">
    <source>
        <dbReference type="SAM" id="MobiDB-lite"/>
    </source>
</evidence>
<dbReference type="InterPro" id="IPR051829">
    <property type="entry name" value="Multiheme_Cytochr_ET"/>
</dbReference>
<protein>
    <submittedName>
        <fullName evidence="3">Uncharacterized protein</fullName>
    </submittedName>
</protein>
<evidence type="ECO:0000256" key="1">
    <source>
        <dbReference type="ARBA" id="ARBA00022729"/>
    </source>
</evidence>
<dbReference type="PANTHER" id="PTHR35038">
    <property type="entry name" value="DISSIMILATORY SULFITE REDUCTASE SIRA"/>
    <property type="match status" value="1"/>
</dbReference>
<dbReference type="EMBL" id="AP025592">
    <property type="protein sequence ID" value="BDG08919.1"/>
    <property type="molecule type" value="Genomic_DNA"/>
</dbReference>
<feature type="compositionally biased region" description="Basic and acidic residues" evidence="2">
    <location>
        <begin position="1"/>
        <end position="15"/>
    </location>
</feature>
<sequence>MQTVERTRGESERNGRQARRSPGPGRARRGAAGRAPRVLLALLLATAPVAGRAANTTLLGDYLGSEATSVAQACPASPLADVDHFSLATSLGTDSVTSVTLTLTGTGGIQRVDVTSDDGLTTYGQLASPGTSATVSLTTPIPVTITPTQYRVKVLPKGYGITASYSVTARVSSLVATNAVSGTDAGSGTVVVDGAPPDYVSGAQLTTSGQQASFSWTNPTTDFDHVVVLRSGAGKSVQNYQLTSGTTYTAGTQVGTDTVLYVGTLTSFTDTLNAQYTYGIATADRCNNYKYATLLTPAYVTVGEFYNLEPGNNRVCPGAAALSADMFTMGATNYTANGYAVTAVTVALTNPQAVQSVRIVMSGTVLGQLANPGSTAVIPLSPPIQANSTFGIYNVQIAPAPYASLTSGQAYPVTAKVIGVTTSIPILVNDSNPSAVITVDWSTPTAVSGLTGAASAPRMIHLAWTNPSGTLPPPNFGGVVVLRSQPGAAIQTTALADGATYAAGSQVGADTVVYTGTGTALDDVVTGGLTYQYAVFSVNPCSGTGTKYSAPVLAGPITATVPSHFLAGGAAVNEGVDGTVTTFLQAAAPTSAGAWSGWTATAGPFVPVARFYGPTYADQRLVAANATASLWLTSSNPSPADPECGGPFPADSFRADLLDHDPDGPAGNGTLIGSGTVTSPGGTAALVPVAFANAPYTIAPGHRLVLQLNYSASTADSYCSSNGLVYGSPAMSSGVAISDAVTCTPSSALAMPAGQGAGGVSLDPAALVTATGVSGLRFRVGLAPSDGFAALDPKWTSTNIGSGVTAGAALTASGGQLRVQSPNGTGAFGTTDYFRFVSQPVALSGDFTVDVRVDEIDGSASSPRAGLMVRQDLSATAVNAALFVAPGAGAVFQARSTTGGATASTTVAGVTPAAWIRLSRAGGTLTGYYSSDGVSWTQAGSQAVSLTGTFYVGVAVGAGSFVYPYTASFSRFLLTQPYVPSDWSTGTYATAAWPRGTYWLLAQGTTNCGNPLPPVMGAFHFSVGTTTLGDHLASEPPDVPQACPAPGASGATYDADAFTLSTSVFTDSVTALTLALTGTPSAAQSILVTSDDGATVYGQVTPSSLTPTVALATPIPVTTTPRQFRLKILPAAYAALASGQSYPLTARVTTLTSNNDVAGADASGATVTVDRAPPTPPASWSAAATATPNQIALSWQNPATDFTRAVILRSAGGASVQTTRLTDGTSYVMGGTLGTDTAAYVGAAQAYSDQAQGGLAYRYLAFFGDACGNYSAGVPAGPATPVVPPYATTVGALTATPGFCSQVSLSAAFSGDGDLDNAATFARGSSPFGPFTPASCASAPSRGLTTWSCVDDSPTTGGLWYYQVTFTDGDGVNGQSTALTGPVVVSACADGTGALTVIPLGATPDVAAAPPGSVNVTAGKFRLNVANGSVQVTGITLANTAAKAAPPGELQSVSLYEDLGTTPGAWDAGDAKVATAVYDPGRMAWVLPGFAVTAGNHDYVLTVAVTLGADPTAGEQFRPSFGTADVSVISGARILNTATVTGGTVTIAGALAGAAVGDPTPQSLVPMVSILNPGHAATVSTDASSRIRVQVQVYDPSGSGVSSVKLSRAAGASGTFTDTLAPNAAYASVAGAKAGVYQADLAFTPGAYVLQAQAVSASGNTGYSSPAVITVNAKRTGDGNLLARANSSQLCVDCHNVKTHSSQSTADPATGLSKYGSWSTTCRDCHTPHNTHNAQLLRESIVPPSYGGYVPAKTVVFQDRITGDSGATSTAVSFVTSNASLVAARTTGPCQACHTRTASPAGVARWRGAGNQDPAHYAGTDTTACTGCHSHQNGFRGREAQGGESCAKCHGAKLAGMQAGARASAHALGAAGASDAPQDNATAWGNPLAANAPAARSCVDMCHPDHVHNDPSAWPAAVHASNLHRSPLTAASRALTRDTTPSSATYGQATAASGAGVLRADHVPGQVQGCMACHQNPVDASRPYIDATRYDLSAHNTTSAGGTAWEYVMHDDAPGATPSVSSRLQRNCTKCHAGRQSEGQTPSWSVQGNGPVQGPHWSDNPALLAGALAPAGDPTRNVCYNCHGGGTGAGKDFSGKNVAQAVARGAAGARHPVDAVSQHSTAVESAATYGTRLGGAPRHAGCADCHDAHQARSGAHTTGSPLAGPTLQGAYGATLSTYPPGWNPPASPSYWTAGRLQAGVDLEAALCFKCHSAWYWGSGTPPTSPDLGAAATDQAREFNPNNLSFHPVLSDCSKNIGRIDPRNLLGSWNKTANVNRMTCTDCHASDSTSDPAGPHGAGSRFLLKGPNTAWDASVNWAGNYGKTGSQGIFCFNCHDPSFAYTRNPMHTDTGFEYHGGMPCQTCHAAVPHGGPQVGLLVAGAGSGAATWAGDYDGSPTYAASQWLYIAGYPGAGNTWQQGNCGCGGPSHSE</sequence>
<feature type="compositionally biased region" description="Polar residues" evidence="2">
    <location>
        <begin position="2037"/>
        <end position="2050"/>
    </location>
</feature>
<feature type="region of interest" description="Disordered" evidence="2">
    <location>
        <begin position="2031"/>
        <end position="2065"/>
    </location>
</feature>
<dbReference type="RefSeq" id="WP_248346242.1">
    <property type="nucleotide sequence ID" value="NZ_AP025592.1"/>
</dbReference>
<dbReference type="Proteomes" id="UP001162734">
    <property type="component" value="Chromosome"/>
</dbReference>
<dbReference type="InterPro" id="IPR013320">
    <property type="entry name" value="ConA-like_dom_sf"/>
</dbReference>
<feature type="region of interest" description="Disordered" evidence="2">
    <location>
        <begin position="1"/>
        <end position="32"/>
    </location>
</feature>
<reference evidence="4" key="1">
    <citation type="journal article" date="2022" name="Int. J. Syst. Evol. Microbiol.">
        <title>Anaeromyxobacter oryzae sp. nov., Anaeromyxobacter diazotrophicus sp. nov. and Anaeromyxobacter paludicola sp. nov., isolated from paddy soils.</title>
        <authorList>
            <person name="Itoh H."/>
            <person name="Xu Z."/>
            <person name="Mise K."/>
            <person name="Masuda Y."/>
            <person name="Ushijima N."/>
            <person name="Hayakawa C."/>
            <person name="Shiratori Y."/>
            <person name="Senoo K."/>
        </authorList>
    </citation>
    <scope>NUCLEOTIDE SEQUENCE [LARGE SCALE GENOMIC DNA]</scope>
    <source>
        <strain evidence="4">Red630</strain>
    </source>
</reference>
<name>A0ABM7XAQ9_9BACT</name>
<dbReference type="InterPro" id="IPR036280">
    <property type="entry name" value="Multihaem_cyt_sf"/>
</dbReference>
<dbReference type="Gene3D" id="2.60.120.200">
    <property type="match status" value="1"/>
</dbReference>
<dbReference type="Gene3D" id="1.10.1130.10">
    <property type="entry name" value="Flavocytochrome C3, Chain A"/>
    <property type="match status" value="1"/>
</dbReference>
<keyword evidence="1" id="KW-0732">Signal</keyword>
<dbReference type="Gene3D" id="2.60.40.10">
    <property type="entry name" value="Immunoglobulins"/>
    <property type="match status" value="1"/>
</dbReference>
<dbReference type="SUPFAM" id="SSF49899">
    <property type="entry name" value="Concanavalin A-like lectins/glucanases"/>
    <property type="match status" value="1"/>
</dbReference>
<accession>A0ABM7XAQ9</accession>
<organism evidence="3 4">
    <name type="scientific">Anaeromyxobacter paludicola</name>
    <dbReference type="NCBI Taxonomy" id="2918171"/>
    <lineage>
        <taxon>Bacteria</taxon>
        <taxon>Pseudomonadati</taxon>
        <taxon>Myxococcota</taxon>
        <taxon>Myxococcia</taxon>
        <taxon>Myxococcales</taxon>
        <taxon>Cystobacterineae</taxon>
        <taxon>Anaeromyxobacteraceae</taxon>
        <taxon>Anaeromyxobacter</taxon>
    </lineage>
</organism>
<proteinExistence type="predicted"/>
<dbReference type="Gene3D" id="3.90.10.10">
    <property type="entry name" value="Cytochrome C3"/>
    <property type="match status" value="1"/>
</dbReference>
<evidence type="ECO:0000313" key="4">
    <source>
        <dbReference type="Proteomes" id="UP001162734"/>
    </source>
</evidence>
<dbReference type="InterPro" id="IPR013783">
    <property type="entry name" value="Ig-like_fold"/>
</dbReference>